<reference evidence="1 2" key="1">
    <citation type="submission" date="2016-10" db="EMBL/GenBank/DDBJ databases">
        <authorList>
            <person name="Varghese N."/>
            <person name="Submissions S."/>
        </authorList>
    </citation>
    <scope>NUCLEOTIDE SEQUENCE [LARGE SCALE GENOMIC DNA]</scope>
    <source>
        <strain evidence="1 2">UNC380MFSha3.1</strain>
    </source>
</reference>
<name>A0A7Z7CXM2_9MICO</name>
<dbReference type="AlphaFoldDB" id="A0A7Z7CXM2"/>
<sequence length="135" mass="15323">MSVRSPGRKRPNPHALDVGVDSGELEKWADFARYVGSPEHKSYPSFAGPPRLRSDATQCPKQLTDPNQITDWLRQGLLEGNVSAYRDAGNYPRYVWGKHLNRWFEARLVNSEQGTYKAYPVLDEEVPPALLRGQQ</sequence>
<organism evidence="1 2">
    <name type="scientific">Microbacterium saccharophilum</name>
    <dbReference type="NCBI Taxonomy" id="1213358"/>
    <lineage>
        <taxon>Bacteria</taxon>
        <taxon>Bacillati</taxon>
        <taxon>Actinomycetota</taxon>
        <taxon>Actinomycetes</taxon>
        <taxon>Micrococcales</taxon>
        <taxon>Microbacteriaceae</taxon>
        <taxon>Microbacterium</taxon>
    </lineage>
</organism>
<accession>A0A7Z7CXM2</accession>
<proteinExistence type="predicted"/>
<comment type="caution">
    <text evidence="1">The sequence shown here is derived from an EMBL/GenBank/DDBJ whole genome shotgun (WGS) entry which is preliminary data.</text>
</comment>
<dbReference type="Proteomes" id="UP000198702">
    <property type="component" value="Unassembled WGS sequence"/>
</dbReference>
<protein>
    <submittedName>
        <fullName evidence="1">Uncharacterized protein</fullName>
    </submittedName>
</protein>
<evidence type="ECO:0000313" key="2">
    <source>
        <dbReference type="Proteomes" id="UP000198702"/>
    </source>
</evidence>
<dbReference type="EMBL" id="FOQZ01000001">
    <property type="protein sequence ID" value="SFI21484.1"/>
    <property type="molecule type" value="Genomic_DNA"/>
</dbReference>
<evidence type="ECO:0000313" key="1">
    <source>
        <dbReference type="EMBL" id="SFI21484.1"/>
    </source>
</evidence>
<gene>
    <name evidence="1" type="ORF">SAMN04487751_0427</name>
</gene>